<dbReference type="Pfam" id="PF13573">
    <property type="entry name" value="SprB"/>
    <property type="match status" value="2"/>
</dbReference>
<dbReference type="Pfam" id="PF13585">
    <property type="entry name" value="CHU_C"/>
    <property type="match status" value="1"/>
</dbReference>
<proteinExistence type="predicted"/>
<dbReference type="STRING" id="104663.SAMN04488121_103430"/>
<name>A0A1G7REH8_CHIFI</name>
<dbReference type="AlphaFoldDB" id="A0A1G7REH8"/>
<dbReference type="InterPro" id="IPR026341">
    <property type="entry name" value="T9SS_type_B"/>
</dbReference>
<dbReference type="NCBIfam" id="TIGR04131">
    <property type="entry name" value="Bac_Flav_CTERM"/>
    <property type="match status" value="1"/>
</dbReference>
<sequence>MLLTIQAVHTRLRGIPCCYLTYSVARICVLLTILLSCSFLFNVASAQHLTLQNSSLEGKPGVKVAPPGWHVATNTPDILPGVNGCHKVAKAGKTFIGLQAGPVYREGIEQELSSPLLKGKIYSLSFDLAFSRIYGHEHCYGNLAVFGGDTPGDTSELLWTSGSFTDTAWHRWTAELRPRASHKFISFYAYPEEKCALNSYGVVVFLDNLSAINQILKTEISATSSCNNTPTGSVSVRVTGGAQPYTYLWTPGNYRTPQVSNLPGGFYEVQITSADGVTTKAAVTVGESDLAASTDVTLSNCAGDNKSAISLNITGGIPPYDLSVNGIEREGNKFDNLVPGNYVFILKDKQVCSDTFNVLIKEPDPLVIRQVNVEPCSCSEVNDGSISWVVEGGTRPYKYRVDGDMWQPDSLHRNLKAGSYHYEIEDAQGCGETGSATVTSPWQNCLVVMPSAFSPNGDGNNDLFRPKVYDAVTNYQLKIFNRWGSLVFQTNDPKRGWDGYYSGMPQSSQAFVYVCSFNTSRNELKEYRGTVMLVK</sequence>
<organism evidence="2 3">
    <name type="scientific">Chitinophaga filiformis</name>
    <name type="common">Myxococcus filiformis</name>
    <name type="synonym">Flexibacter filiformis</name>
    <dbReference type="NCBI Taxonomy" id="104663"/>
    <lineage>
        <taxon>Bacteria</taxon>
        <taxon>Pseudomonadati</taxon>
        <taxon>Bacteroidota</taxon>
        <taxon>Chitinophagia</taxon>
        <taxon>Chitinophagales</taxon>
        <taxon>Chitinophagaceae</taxon>
        <taxon>Chitinophaga</taxon>
    </lineage>
</organism>
<dbReference type="OrthoDB" id="7794186at2"/>
<keyword evidence="1" id="KW-1133">Transmembrane helix</keyword>
<dbReference type="EMBL" id="FNBN01000003">
    <property type="protein sequence ID" value="SDG09035.1"/>
    <property type="molecule type" value="Genomic_DNA"/>
</dbReference>
<accession>A0A1G7REH8</accession>
<keyword evidence="1" id="KW-0472">Membrane</keyword>
<evidence type="ECO:0000256" key="1">
    <source>
        <dbReference type="SAM" id="Phobius"/>
    </source>
</evidence>
<keyword evidence="1" id="KW-0812">Transmembrane</keyword>
<dbReference type="Proteomes" id="UP000199045">
    <property type="component" value="Unassembled WGS sequence"/>
</dbReference>
<evidence type="ECO:0000313" key="3">
    <source>
        <dbReference type="Proteomes" id="UP000199045"/>
    </source>
</evidence>
<feature type="transmembrane region" description="Helical" evidence="1">
    <location>
        <begin position="20"/>
        <end position="41"/>
    </location>
</feature>
<gene>
    <name evidence="2" type="ORF">SAMN04488121_103430</name>
</gene>
<protein>
    <submittedName>
        <fullName evidence="2">Gliding motility-associated C-terminal domain-containing protein</fullName>
    </submittedName>
</protein>
<reference evidence="2 3" key="1">
    <citation type="submission" date="2016-10" db="EMBL/GenBank/DDBJ databases">
        <authorList>
            <person name="de Groot N.N."/>
        </authorList>
    </citation>
    <scope>NUCLEOTIDE SEQUENCE [LARGE SCALE GENOMIC DNA]</scope>
    <source>
        <strain evidence="2 3">DSM 527</strain>
    </source>
</reference>
<evidence type="ECO:0000313" key="2">
    <source>
        <dbReference type="EMBL" id="SDG09035.1"/>
    </source>
</evidence>
<dbReference type="InterPro" id="IPR025667">
    <property type="entry name" value="SprB_repeat"/>
</dbReference>